<dbReference type="Proteomes" id="UP000005868">
    <property type="component" value="Chromosome"/>
</dbReference>
<dbReference type="AlphaFoldDB" id="G7V905"/>
<dbReference type="eggNOG" id="COG0728">
    <property type="taxonomic scope" value="Bacteria"/>
</dbReference>
<dbReference type="KEGG" id="tli:Tlie_1828"/>
<keyword evidence="6 8" id="KW-1133">Transmembrane helix</keyword>
<feature type="transmembrane region" description="Helical" evidence="8">
    <location>
        <begin position="154"/>
        <end position="173"/>
    </location>
</feature>
<keyword evidence="3 8" id="KW-0812">Transmembrane</keyword>
<evidence type="ECO:0000256" key="5">
    <source>
        <dbReference type="ARBA" id="ARBA00022984"/>
    </source>
</evidence>
<dbReference type="PIRSF" id="PIRSF002869">
    <property type="entry name" value="MviN"/>
    <property type="match status" value="1"/>
</dbReference>
<evidence type="ECO:0000256" key="6">
    <source>
        <dbReference type="ARBA" id="ARBA00022989"/>
    </source>
</evidence>
<dbReference type="GO" id="GO:0071555">
    <property type="term" value="P:cell wall organization"/>
    <property type="evidence" value="ECO:0007669"/>
    <property type="project" value="UniProtKB-UniRule"/>
</dbReference>
<feature type="transmembrane region" description="Helical" evidence="8">
    <location>
        <begin position="222"/>
        <end position="241"/>
    </location>
</feature>
<feature type="transmembrane region" description="Helical" evidence="8">
    <location>
        <begin position="119"/>
        <end position="142"/>
    </location>
</feature>
<feature type="transmembrane region" description="Helical" evidence="8">
    <location>
        <begin position="179"/>
        <end position="201"/>
    </location>
</feature>
<dbReference type="STRING" id="580340.Tlie_1828"/>
<keyword evidence="8 9" id="KW-0813">Transport</keyword>
<evidence type="ECO:0000313" key="10">
    <source>
        <dbReference type="EMBL" id="AER67539.1"/>
    </source>
</evidence>
<dbReference type="UniPathway" id="UPA00219"/>
<evidence type="ECO:0000256" key="8">
    <source>
        <dbReference type="HAMAP-Rule" id="MF_02078"/>
    </source>
</evidence>
<reference evidence="10 11" key="2">
    <citation type="journal article" date="2012" name="Stand. Genomic Sci.">
        <title>Genome sequence of the moderately thermophilic, amino-acid-degrading and sulfur-reducing bacterium Thermovirga lienii type strain (Cas60314(T)).</title>
        <authorList>
            <person name="Goker M."/>
            <person name="Saunders E."/>
            <person name="Lapidus A."/>
            <person name="Nolan M."/>
            <person name="Lucas S."/>
            <person name="Hammon N."/>
            <person name="Deshpande S."/>
            <person name="Cheng J.F."/>
            <person name="Han C."/>
            <person name="Tapia R."/>
            <person name="Goodwin L.A."/>
            <person name="Pitluck S."/>
            <person name="Liolios K."/>
            <person name="Mavromatis K."/>
            <person name="Pagani I."/>
            <person name="Ivanova N."/>
            <person name="Mikhailova N."/>
            <person name="Pati A."/>
            <person name="Chen A."/>
            <person name="Palaniappan K."/>
            <person name="Land M."/>
            <person name="Chang Y.J."/>
            <person name="Jeffries C.D."/>
            <person name="Brambilla E.M."/>
            <person name="Rohde M."/>
            <person name="Spring S."/>
            <person name="Detter J.C."/>
            <person name="Woyke T."/>
            <person name="Bristow J."/>
            <person name="Eisen J.A."/>
            <person name="Markowitz V."/>
            <person name="Hugenholtz P."/>
            <person name="Kyrpides N.C."/>
            <person name="Klenk H.P."/>
        </authorList>
    </citation>
    <scope>NUCLEOTIDE SEQUENCE [LARGE SCALE GENOMIC DNA]</scope>
    <source>
        <strain evidence="11">ATCC BAA-1197 / DSM 17291 / Cas60314</strain>
    </source>
</reference>
<feature type="transmembrane region" description="Helical" evidence="8">
    <location>
        <begin position="374"/>
        <end position="393"/>
    </location>
</feature>
<dbReference type="NCBIfam" id="TIGR01695">
    <property type="entry name" value="murJ_mviN"/>
    <property type="match status" value="1"/>
</dbReference>
<organism evidence="10 11">
    <name type="scientific">Thermovirga lienii (strain ATCC BAA-1197 / DSM 17291 / Cas60314)</name>
    <dbReference type="NCBI Taxonomy" id="580340"/>
    <lineage>
        <taxon>Bacteria</taxon>
        <taxon>Thermotogati</taxon>
        <taxon>Synergistota</taxon>
        <taxon>Synergistia</taxon>
        <taxon>Synergistales</taxon>
        <taxon>Thermovirgaceae</taxon>
        <taxon>Thermovirga</taxon>
    </lineage>
</organism>
<keyword evidence="4 8" id="KW-0133">Cell shape</keyword>
<gene>
    <name evidence="8" type="primary">murJ</name>
    <name evidence="10" type="ordered locus">Tlie_1828</name>
</gene>
<dbReference type="GO" id="GO:0009252">
    <property type="term" value="P:peptidoglycan biosynthetic process"/>
    <property type="evidence" value="ECO:0007669"/>
    <property type="project" value="UniProtKB-UniRule"/>
</dbReference>
<dbReference type="InterPro" id="IPR004268">
    <property type="entry name" value="MurJ"/>
</dbReference>
<accession>G7V905</accession>
<dbReference type="Pfam" id="PF03023">
    <property type="entry name" value="MurJ"/>
    <property type="match status" value="1"/>
</dbReference>
<dbReference type="PANTHER" id="PTHR47019:SF1">
    <property type="entry name" value="LIPID II FLIPPASE MURJ"/>
    <property type="match status" value="1"/>
</dbReference>
<feature type="transmembrane region" description="Helical" evidence="8">
    <location>
        <begin position="341"/>
        <end position="362"/>
    </location>
</feature>
<reference evidence="11" key="1">
    <citation type="submission" date="2011-10" db="EMBL/GenBank/DDBJ databases">
        <title>The complete genome of chromosome of Thermovirga lienii DSM 17291.</title>
        <authorList>
            <consortium name="US DOE Joint Genome Institute (JGI-PGF)"/>
            <person name="Lucas S."/>
            <person name="Copeland A."/>
            <person name="Lapidus A."/>
            <person name="Glavina del Rio T."/>
            <person name="Dalin E."/>
            <person name="Tice H."/>
            <person name="Bruce D."/>
            <person name="Goodwin L."/>
            <person name="Pitluck S."/>
            <person name="Peters L."/>
            <person name="Mikhailova N."/>
            <person name="Saunders E."/>
            <person name="Kyrpides N."/>
            <person name="Mavromatis K."/>
            <person name="Ivanova N."/>
            <person name="Last F.I."/>
            <person name="Brettin T."/>
            <person name="Detter J.C."/>
            <person name="Han C."/>
            <person name="Larimer F."/>
            <person name="Land M."/>
            <person name="Hauser L."/>
            <person name="Markowitz V."/>
            <person name="Cheng J.-F."/>
            <person name="Hugenholtz P."/>
            <person name="Woyke T."/>
            <person name="Wu D."/>
            <person name="Spring S."/>
            <person name="Schroeder M."/>
            <person name="Brambilla E.-M."/>
            <person name="Klenk H.-P."/>
            <person name="Eisen J.A."/>
        </authorList>
    </citation>
    <scope>NUCLEOTIDE SEQUENCE [LARGE SCALE GENOMIC DNA]</scope>
    <source>
        <strain evidence="11">ATCC BAA-1197 / DSM 17291 / Cas60314</strain>
    </source>
</reference>
<keyword evidence="11" id="KW-1185">Reference proteome</keyword>
<comment type="function">
    <text evidence="8 9">Involved in peptidoglycan biosynthesis. Transports lipid-linked peptidoglycan precursors from the inner to the outer leaflet of the cytoplasmic membrane.</text>
</comment>
<evidence type="ECO:0000256" key="2">
    <source>
        <dbReference type="ARBA" id="ARBA00022475"/>
    </source>
</evidence>
<keyword evidence="8 9" id="KW-0961">Cell wall biogenesis/degradation</keyword>
<feature type="transmembrane region" description="Helical" evidence="8">
    <location>
        <begin position="305"/>
        <end position="329"/>
    </location>
</feature>
<proteinExistence type="inferred from homology"/>
<feature type="transmembrane region" description="Helical" evidence="8">
    <location>
        <begin position="466"/>
        <end position="486"/>
    </location>
</feature>
<comment type="similarity">
    <text evidence="8 9">Belongs to the MurJ/MviN family.</text>
</comment>
<sequence length="507" mass="55204">MKKFIIWLTVISTASKFLGFLREIVLSYFYGASDVSDAYLISITIPAVIFAFVGAALSTSYIPIFTRVERERGEEEAFRFSNNLVNFILLFAFIVVVIGLTFTVPIVKLFASGFSGETLRLAVFFTRLSIAAVFFTGVTYIFKSFLQIRNDFIPPALIGFPYNIIVIASITLSAWTKNIFLPLGLVLAAASQLFFLLPFAYKKGYRYCLTLDKSDPNIRKMVLLALPVVFGVSVSQINVLVDRTLASRIVVGGISALNYASRLNGFNQGIFVMSVATVMFPAISRMASANNIAGLKGMLTKTMNLVGLVVVPFTVGTMVFSVPVIKFLFGRGAFDLKALELTSSALFFYAVGMTAVAYREILSRAFYAMHDTKTPMVNGAIAVAANIILNIILSRFLGIGGLALATSISAILAVALLFISLRKKIGPFGIRNIAVTLSKTALASAVMGLLAKAAYDFMLAPLGSNWALIIATAVGAFIYGAIIYFMKIKEVEIIIYEVKTILARFLS</sequence>
<evidence type="ECO:0000256" key="3">
    <source>
        <dbReference type="ARBA" id="ARBA00022692"/>
    </source>
</evidence>
<dbReference type="HOGENOM" id="CLU_006797_4_1_0"/>
<keyword evidence="7 8" id="KW-0472">Membrane</keyword>
<dbReference type="GO" id="GO:0005886">
    <property type="term" value="C:plasma membrane"/>
    <property type="evidence" value="ECO:0007669"/>
    <property type="project" value="UniProtKB-SubCell"/>
</dbReference>
<evidence type="ECO:0000256" key="4">
    <source>
        <dbReference type="ARBA" id="ARBA00022960"/>
    </source>
</evidence>
<dbReference type="InterPro" id="IPR051050">
    <property type="entry name" value="Lipid_II_flippase_MurJ/MviN"/>
</dbReference>
<evidence type="ECO:0000256" key="9">
    <source>
        <dbReference type="PIRNR" id="PIRNR002869"/>
    </source>
</evidence>
<evidence type="ECO:0000256" key="7">
    <source>
        <dbReference type="ARBA" id="ARBA00023136"/>
    </source>
</evidence>
<dbReference type="GO" id="GO:0015648">
    <property type="term" value="F:lipid-linked peptidoglycan transporter activity"/>
    <property type="evidence" value="ECO:0007669"/>
    <property type="project" value="UniProtKB-UniRule"/>
</dbReference>
<feature type="transmembrane region" description="Helical" evidence="8">
    <location>
        <begin position="399"/>
        <end position="421"/>
    </location>
</feature>
<keyword evidence="5 8" id="KW-0573">Peptidoglycan synthesis</keyword>
<feature type="transmembrane region" description="Helical" evidence="8">
    <location>
        <begin position="433"/>
        <end position="454"/>
    </location>
</feature>
<dbReference type="PRINTS" id="PR01806">
    <property type="entry name" value="VIRFACTRMVIN"/>
</dbReference>
<dbReference type="GO" id="GO:0008360">
    <property type="term" value="P:regulation of cell shape"/>
    <property type="evidence" value="ECO:0007669"/>
    <property type="project" value="UniProtKB-UniRule"/>
</dbReference>
<dbReference type="CDD" id="cd13123">
    <property type="entry name" value="MATE_MurJ_like"/>
    <property type="match status" value="1"/>
</dbReference>
<feature type="transmembrane region" description="Helical" evidence="8">
    <location>
        <begin position="265"/>
        <end position="284"/>
    </location>
</feature>
<protein>
    <recommendedName>
        <fullName evidence="8">Probable lipid II flippase MurJ</fullName>
    </recommendedName>
</protein>
<name>G7V905_THELD</name>
<feature type="transmembrane region" description="Helical" evidence="8">
    <location>
        <begin position="84"/>
        <end position="107"/>
    </location>
</feature>
<comment type="pathway">
    <text evidence="8">Cell wall biogenesis; peptidoglycan biosynthesis.</text>
</comment>
<feature type="transmembrane region" description="Helical" evidence="8">
    <location>
        <begin position="39"/>
        <end position="64"/>
    </location>
</feature>
<evidence type="ECO:0000313" key="11">
    <source>
        <dbReference type="Proteomes" id="UP000005868"/>
    </source>
</evidence>
<evidence type="ECO:0000256" key="1">
    <source>
        <dbReference type="ARBA" id="ARBA00004651"/>
    </source>
</evidence>
<dbReference type="PANTHER" id="PTHR47019">
    <property type="entry name" value="LIPID II FLIPPASE MURJ"/>
    <property type="match status" value="1"/>
</dbReference>
<comment type="subcellular location">
    <subcellularLocation>
        <location evidence="8">Cell inner membrane</location>
        <topology evidence="8">Multi-pass membrane protein</topology>
    </subcellularLocation>
    <subcellularLocation>
        <location evidence="1">Cell membrane</location>
        <topology evidence="1">Multi-pass membrane protein</topology>
    </subcellularLocation>
</comment>
<dbReference type="GO" id="GO:0034204">
    <property type="term" value="P:lipid translocation"/>
    <property type="evidence" value="ECO:0007669"/>
    <property type="project" value="TreeGrafter"/>
</dbReference>
<keyword evidence="2 8" id="KW-1003">Cell membrane</keyword>
<dbReference type="HAMAP" id="MF_02078">
    <property type="entry name" value="MurJ_MviN"/>
    <property type="match status" value="1"/>
</dbReference>
<keyword evidence="8" id="KW-0997">Cell inner membrane</keyword>
<dbReference type="EMBL" id="CP003096">
    <property type="protein sequence ID" value="AER67539.1"/>
    <property type="molecule type" value="Genomic_DNA"/>
</dbReference>